<dbReference type="Proteomes" id="UP000037020">
    <property type="component" value="Unassembled WGS sequence"/>
</dbReference>
<dbReference type="EMBL" id="LGUT01002404">
    <property type="protein sequence ID" value="KOG87156.1"/>
    <property type="molecule type" value="Genomic_DNA"/>
</dbReference>
<reference evidence="2 3" key="1">
    <citation type="submission" date="2015-07" db="EMBL/GenBank/DDBJ databases">
        <authorList>
            <person name="Ju K.-S."/>
            <person name="Doroghazi J.R."/>
            <person name="Metcalf W.W."/>
        </authorList>
    </citation>
    <scope>NUCLEOTIDE SEQUENCE [LARGE SCALE GENOMIC DNA]</scope>
    <source>
        <strain evidence="2 3">NRRL B-3589</strain>
    </source>
</reference>
<protein>
    <recommendedName>
        <fullName evidence="1">Lantibiotic dehydratase N-terminal domain-containing protein</fullName>
    </recommendedName>
</protein>
<organism evidence="2 3">
    <name type="scientific">Streptomyces varsoviensis</name>
    <dbReference type="NCBI Taxonomy" id="67373"/>
    <lineage>
        <taxon>Bacteria</taxon>
        <taxon>Bacillati</taxon>
        <taxon>Actinomycetota</taxon>
        <taxon>Actinomycetes</taxon>
        <taxon>Kitasatosporales</taxon>
        <taxon>Streptomycetaceae</taxon>
        <taxon>Streptomyces</taxon>
    </lineage>
</organism>
<accession>A0ABR5J196</accession>
<keyword evidence="3" id="KW-1185">Reference proteome</keyword>
<feature type="non-terminal residue" evidence="2">
    <location>
        <position position="130"/>
    </location>
</feature>
<dbReference type="InterPro" id="IPR006827">
    <property type="entry name" value="Lant_deHydtase_N"/>
</dbReference>
<evidence type="ECO:0000313" key="2">
    <source>
        <dbReference type="EMBL" id="KOG87156.1"/>
    </source>
</evidence>
<name>A0ABR5J196_9ACTN</name>
<feature type="domain" description="Lantibiotic dehydratase N-terminal" evidence="1">
    <location>
        <begin position="3"/>
        <end position="129"/>
    </location>
</feature>
<gene>
    <name evidence="2" type="ORF">ADK38_27015</name>
</gene>
<comment type="caution">
    <text evidence="2">The sequence shown here is derived from an EMBL/GenBank/DDBJ whole genome shotgun (WGS) entry which is preliminary data.</text>
</comment>
<evidence type="ECO:0000259" key="1">
    <source>
        <dbReference type="Pfam" id="PF04738"/>
    </source>
</evidence>
<sequence>ERRPPSAELFAQLLATSVEALREGEFRLVLTGGAVGSAVSTFGRFAYLLPDEPRASLAQLAEAGGGGDSAPDALRAQLVFQARHGRGDNVAQVPRLLEHIVPVGVFADASEPGTLPLENLAVTAGPRRLR</sequence>
<proteinExistence type="predicted"/>
<dbReference type="Pfam" id="PF04738">
    <property type="entry name" value="Lant_dehydr_N"/>
    <property type="match status" value="1"/>
</dbReference>
<feature type="non-terminal residue" evidence="2">
    <location>
        <position position="1"/>
    </location>
</feature>
<evidence type="ECO:0000313" key="3">
    <source>
        <dbReference type="Proteomes" id="UP000037020"/>
    </source>
</evidence>